<evidence type="ECO:0000313" key="9">
    <source>
        <dbReference type="EMBL" id="SPC80837.1"/>
    </source>
</evidence>
<feature type="compositionally biased region" description="Pro residues" evidence="7">
    <location>
        <begin position="7"/>
        <end position="22"/>
    </location>
</feature>
<dbReference type="EMBL" id="OIVN01000474">
    <property type="protein sequence ID" value="SPC80837.1"/>
    <property type="molecule type" value="Genomic_DNA"/>
</dbReference>
<feature type="domain" description="BHLH" evidence="8">
    <location>
        <begin position="46"/>
        <end position="96"/>
    </location>
</feature>
<feature type="coiled-coil region" evidence="6">
    <location>
        <begin position="86"/>
        <end position="141"/>
    </location>
</feature>
<dbReference type="InterPro" id="IPR044579">
    <property type="entry name" value="bHLH11/121"/>
</dbReference>
<evidence type="ECO:0000256" key="4">
    <source>
        <dbReference type="ARBA" id="ARBA00023163"/>
    </source>
</evidence>
<proteinExistence type="predicted"/>
<dbReference type="AlphaFoldDB" id="A0A2N9EPS5"/>
<keyword evidence="2" id="KW-0805">Transcription regulation</keyword>
<keyword evidence="5" id="KW-0539">Nucleus</keyword>
<accession>A0A2N9EPS5</accession>
<dbReference type="InterPro" id="IPR057075">
    <property type="entry name" value="bHLH_IRO3"/>
</dbReference>
<evidence type="ECO:0000256" key="5">
    <source>
        <dbReference type="ARBA" id="ARBA00023242"/>
    </source>
</evidence>
<feature type="compositionally biased region" description="Basic and acidic residues" evidence="7">
    <location>
        <begin position="202"/>
        <end position="225"/>
    </location>
</feature>
<keyword evidence="4" id="KW-0804">Transcription</keyword>
<dbReference type="InterPro" id="IPR036638">
    <property type="entry name" value="HLH_DNA-bd_sf"/>
</dbReference>
<dbReference type="GO" id="GO:0046983">
    <property type="term" value="F:protein dimerization activity"/>
    <property type="evidence" value="ECO:0007669"/>
    <property type="project" value="InterPro"/>
</dbReference>
<sequence>MDFTPTQTPPAPEFHPHPPNPRVIPTRSQPDSSHSSELELKDCLSARKSLKADREKLRRDRQNEHFVELGNVVDPNRPRNDKATILADTIQLLKDMTSQINKLQSEHATLSEESCELTQEKNDLREEKASLKSDIDNLNVQYQQRVRAMFPWAAMDHSVVIAQPSYPYPVAMPMPPGPIPMHPSMQPYAFYGNHNPGAMHPHVLDKQDSRNKSSGESKIEKKDDSNDVTTDLELKTPGSTEDQDLSSAQRKSKKSWRTENNVTEESSSSRCSSSSSVKDSSSNSIIGGGKVDD</sequence>
<evidence type="ECO:0000256" key="2">
    <source>
        <dbReference type="ARBA" id="ARBA00023015"/>
    </source>
</evidence>
<feature type="compositionally biased region" description="Low complexity" evidence="7">
    <location>
        <begin position="264"/>
        <end position="284"/>
    </location>
</feature>
<evidence type="ECO:0000256" key="1">
    <source>
        <dbReference type="ARBA" id="ARBA00004123"/>
    </source>
</evidence>
<dbReference type="SMART" id="SM00353">
    <property type="entry name" value="HLH"/>
    <property type="match status" value="1"/>
</dbReference>
<evidence type="ECO:0000259" key="8">
    <source>
        <dbReference type="PROSITE" id="PS50888"/>
    </source>
</evidence>
<dbReference type="Pfam" id="PF23177">
    <property type="entry name" value="bHLH_IRO3"/>
    <property type="match status" value="1"/>
</dbReference>
<protein>
    <recommendedName>
        <fullName evidence="8">BHLH domain-containing protein</fullName>
    </recommendedName>
</protein>
<organism evidence="9">
    <name type="scientific">Fagus sylvatica</name>
    <name type="common">Beechnut</name>
    <dbReference type="NCBI Taxonomy" id="28930"/>
    <lineage>
        <taxon>Eukaryota</taxon>
        <taxon>Viridiplantae</taxon>
        <taxon>Streptophyta</taxon>
        <taxon>Embryophyta</taxon>
        <taxon>Tracheophyta</taxon>
        <taxon>Spermatophyta</taxon>
        <taxon>Magnoliopsida</taxon>
        <taxon>eudicotyledons</taxon>
        <taxon>Gunneridae</taxon>
        <taxon>Pentapetalae</taxon>
        <taxon>rosids</taxon>
        <taxon>fabids</taxon>
        <taxon>Fagales</taxon>
        <taxon>Fagaceae</taxon>
        <taxon>Fagus</taxon>
    </lineage>
</organism>
<dbReference type="PANTHER" id="PTHR47001">
    <property type="entry name" value="TRANSCRIPTION FACTOR BHLH121"/>
    <property type="match status" value="1"/>
</dbReference>
<comment type="subcellular location">
    <subcellularLocation>
        <location evidence="1">Nucleus</location>
    </subcellularLocation>
</comment>
<dbReference type="PANTHER" id="PTHR47001:SF3">
    <property type="entry name" value="TRANSCRIPTION FACTOR BHLH121"/>
    <property type="match status" value="1"/>
</dbReference>
<evidence type="ECO:0000256" key="3">
    <source>
        <dbReference type="ARBA" id="ARBA00023125"/>
    </source>
</evidence>
<feature type="compositionally biased region" description="Polar residues" evidence="7">
    <location>
        <begin position="237"/>
        <end position="249"/>
    </location>
</feature>
<evidence type="ECO:0000256" key="6">
    <source>
        <dbReference type="SAM" id="Coils"/>
    </source>
</evidence>
<dbReference type="GO" id="GO:0006879">
    <property type="term" value="P:intracellular iron ion homeostasis"/>
    <property type="evidence" value="ECO:0007669"/>
    <property type="project" value="InterPro"/>
</dbReference>
<feature type="region of interest" description="Disordered" evidence="7">
    <location>
        <begin position="1"/>
        <end position="40"/>
    </location>
</feature>
<dbReference type="SUPFAM" id="SSF47459">
    <property type="entry name" value="HLH, helix-loop-helix DNA-binding domain"/>
    <property type="match status" value="1"/>
</dbReference>
<reference evidence="9" key="1">
    <citation type="submission" date="2018-02" db="EMBL/GenBank/DDBJ databases">
        <authorList>
            <person name="Cohen D.B."/>
            <person name="Kent A.D."/>
        </authorList>
    </citation>
    <scope>NUCLEOTIDE SEQUENCE</scope>
</reference>
<dbReference type="InterPro" id="IPR011598">
    <property type="entry name" value="bHLH_dom"/>
</dbReference>
<dbReference type="GO" id="GO:0003700">
    <property type="term" value="F:DNA-binding transcription factor activity"/>
    <property type="evidence" value="ECO:0007669"/>
    <property type="project" value="InterPro"/>
</dbReference>
<name>A0A2N9EPS5_FAGSY</name>
<dbReference type="Gene3D" id="4.10.280.10">
    <property type="entry name" value="Helix-loop-helix DNA-binding domain"/>
    <property type="match status" value="1"/>
</dbReference>
<keyword evidence="6" id="KW-0175">Coiled coil</keyword>
<feature type="region of interest" description="Disordered" evidence="7">
    <location>
        <begin position="192"/>
        <end position="293"/>
    </location>
</feature>
<dbReference type="GO" id="GO:0005634">
    <property type="term" value="C:nucleus"/>
    <property type="evidence" value="ECO:0007669"/>
    <property type="project" value="UniProtKB-SubCell"/>
</dbReference>
<dbReference type="GO" id="GO:0003677">
    <property type="term" value="F:DNA binding"/>
    <property type="evidence" value="ECO:0007669"/>
    <property type="project" value="UniProtKB-KW"/>
</dbReference>
<dbReference type="PROSITE" id="PS50888">
    <property type="entry name" value="BHLH"/>
    <property type="match status" value="1"/>
</dbReference>
<evidence type="ECO:0000256" key="7">
    <source>
        <dbReference type="SAM" id="MobiDB-lite"/>
    </source>
</evidence>
<keyword evidence="3" id="KW-0238">DNA-binding</keyword>
<dbReference type="CDD" id="cd11446">
    <property type="entry name" value="bHLH_AtILR3_like"/>
    <property type="match status" value="1"/>
</dbReference>
<gene>
    <name evidence="9" type="ORF">FSB_LOCUS8719</name>
</gene>